<keyword evidence="8" id="KW-1185">Reference proteome</keyword>
<comment type="caution">
    <text evidence="7">The sequence shown here is derived from an EMBL/GenBank/DDBJ whole genome shotgun (WGS) entry which is preliminary data.</text>
</comment>
<dbReference type="InterPro" id="IPR023753">
    <property type="entry name" value="FAD/NAD-binding_dom"/>
</dbReference>
<dbReference type="PANTHER" id="PTHR43735">
    <property type="entry name" value="APOPTOSIS-INDUCING FACTOR 1"/>
    <property type="match status" value="1"/>
</dbReference>
<dbReference type="Gene3D" id="3.50.50.100">
    <property type="match status" value="1"/>
</dbReference>
<keyword evidence="4" id="KW-0560">Oxidoreductase</keyword>
<evidence type="ECO:0000256" key="2">
    <source>
        <dbReference type="ARBA" id="ARBA00022630"/>
    </source>
</evidence>
<dbReference type="InterPro" id="IPR036188">
    <property type="entry name" value="FAD/NAD-bd_sf"/>
</dbReference>
<dbReference type="AlphaFoldDB" id="A0AAD6ZRG3"/>
<keyword evidence="5" id="KW-0472">Membrane</keyword>
<evidence type="ECO:0000259" key="6">
    <source>
        <dbReference type="Pfam" id="PF07992"/>
    </source>
</evidence>
<keyword evidence="5" id="KW-1133">Transmembrane helix</keyword>
<organism evidence="7 8">
    <name type="scientific">Mycena albidolilacea</name>
    <dbReference type="NCBI Taxonomy" id="1033008"/>
    <lineage>
        <taxon>Eukaryota</taxon>
        <taxon>Fungi</taxon>
        <taxon>Dikarya</taxon>
        <taxon>Basidiomycota</taxon>
        <taxon>Agaricomycotina</taxon>
        <taxon>Agaricomycetes</taxon>
        <taxon>Agaricomycetidae</taxon>
        <taxon>Agaricales</taxon>
        <taxon>Marasmiineae</taxon>
        <taxon>Mycenaceae</taxon>
        <taxon>Mycena</taxon>
    </lineage>
</organism>
<evidence type="ECO:0000313" key="8">
    <source>
        <dbReference type="Proteomes" id="UP001218218"/>
    </source>
</evidence>
<name>A0AAD6ZRG3_9AGAR</name>
<dbReference type="Pfam" id="PF07992">
    <property type="entry name" value="Pyr_redox_2"/>
    <property type="match status" value="1"/>
</dbReference>
<dbReference type="GO" id="GO:0005737">
    <property type="term" value="C:cytoplasm"/>
    <property type="evidence" value="ECO:0007669"/>
    <property type="project" value="TreeGrafter"/>
</dbReference>
<keyword evidence="2" id="KW-0285">Flavoprotein</keyword>
<comment type="similarity">
    <text evidence="1">Belongs to the FAD-dependent oxidoreductase family.</text>
</comment>
<dbReference type="GO" id="GO:0004174">
    <property type="term" value="F:electron-transferring-flavoprotein dehydrogenase activity"/>
    <property type="evidence" value="ECO:0007669"/>
    <property type="project" value="TreeGrafter"/>
</dbReference>
<keyword evidence="5" id="KW-0812">Transmembrane</keyword>
<dbReference type="PANTHER" id="PTHR43735:SF3">
    <property type="entry name" value="FERROPTOSIS SUPPRESSOR PROTEIN 1"/>
    <property type="match status" value="1"/>
</dbReference>
<dbReference type="EMBL" id="JARIHO010000031">
    <property type="protein sequence ID" value="KAJ7336194.1"/>
    <property type="molecule type" value="Genomic_DNA"/>
</dbReference>
<sequence>MSAKKNDDRKSVVVVGGGAAGVNIARPLSFKLDATKYALVLINPRPFRVLLPATLRMVVSDADNLGTTALVPYDKIFHAENGTFLQDSVRSIQEKSLTLGSGQEVPYDILILASGLSWTDPIAFPDSAEDTKAYLVRNHEKFAQAGSYLLAGGGAVGCELAGELKDIWPEKEVTIMHKQRLLFNDTYTDRYRRSAANHLTARGVTLHLDDTVEGLPAEAGPATVLTKGGLKLSADLVLKTTGPTHPNTDFIPSFDADALTPAGFVKVKPTLQLLNHPNIFAAGDIIEWNEQKQAIKAGAHAKLVVQNVLGYISGNGSSLKTYKTGFEAILVTNGKRGGISYFGVLWGLIFGGWFTALLKSKSLLVPMFRKESGLV</sequence>
<keyword evidence="3" id="KW-0274">FAD</keyword>
<feature type="domain" description="FAD/NAD(P)-binding" evidence="6">
    <location>
        <begin position="11"/>
        <end position="299"/>
    </location>
</feature>
<evidence type="ECO:0000256" key="1">
    <source>
        <dbReference type="ARBA" id="ARBA00006442"/>
    </source>
</evidence>
<dbReference type="GO" id="GO:0050660">
    <property type="term" value="F:flavin adenine dinucleotide binding"/>
    <property type="evidence" value="ECO:0007669"/>
    <property type="project" value="TreeGrafter"/>
</dbReference>
<protein>
    <submittedName>
        <fullName evidence="7">FAD/NAD(P)-binding domain-containing protein</fullName>
    </submittedName>
</protein>
<dbReference type="Proteomes" id="UP001218218">
    <property type="component" value="Unassembled WGS sequence"/>
</dbReference>
<proteinExistence type="inferred from homology"/>
<dbReference type="SUPFAM" id="SSF51905">
    <property type="entry name" value="FAD/NAD(P)-binding domain"/>
    <property type="match status" value="1"/>
</dbReference>
<gene>
    <name evidence="7" type="ORF">DFH08DRAFT_749275</name>
</gene>
<dbReference type="PRINTS" id="PR00368">
    <property type="entry name" value="FADPNR"/>
</dbReference>
<evidence type="ECO:0000256" key="3">
    <source>
        <dbReference type="ARBA" id="ARBA00022827"/>
    </source>
</evidence>
<evidence type="ECO:0000256" key="4">
    <source>
        <dbReference type="ARBA" id="ARBA00023002"/>
    </source>
</evidence>
<reference evidence="7" key="1">
    <citation type="submission" date="2023-03" db="EMBL/GenBank/DDBJ databases">
        <title>Massive genome expansion in bonnet fungi (Mycena s.s.) driven by repeated elements and novel gene families across ecological guilds.</title>
        <authorList>
            <consortium name="Lawrence Berkeley National Laboratory"/>
            <person name="Harder C.B."/>
            <person name="Miyauchi S."/>
            <person name="Viragh M."/>
            <person name="Kuo A."/>
            <person name="Thoen E."/>
            <person name="Andreopoulos B."/>
            <person name="Lu D."/>
            <person name="Skrede I."/>
            <person name="Drula E."/>
            <person name="Henrissat B."/>
            <person name="Morin E."/>
            <person name="Kohler A."/>
            <person name="Barry K."/>
            <person name="LaButti K."/>
            <person name="Morin E."/>
            <person name="Salamov A."/>
            <person name="Lipzen A."/>
            <person name="Mereny Z."/>
            <person name="Hegedus B."/>
            <person name="Baldrian P."/>
            <person name="Stursova M."/>
            <person name="Weitz H."/>
            <person name="Taylor A."/>
            <person name="Grigoriev I.V."/>
            <person name="Nagy L.G."/>
            <person name="Martin F."/>
            <person name="Kauserud H."/>
        </authorList>
    </citation>
    <scope>NUCLEOTIDE SEQUENCE</scope>
    <source>
        <strain evidence="7">CBHHK002</strain>
    </source>
</reference>
<evidence type="ECO:0000313" key="7">
    <source>
        <dbReference type="EMBL" id="KAJ7336194.1"/>
    </source>
</evidence>
<accession>A0AAD6ZRG3</accession>
<feature type="transmembrane region" description="Helical" evidence="5">
    <location>
        <begin position="339"/>
        <end position="358"/>
    </location>
</feature>
<evidence type="ECO:0000256" key="5">
    <source>
        <dbReference type="SAM" id="Phobius"/>
    </source>
</evidence>